<accession>A0A4P9ZLP1</accession>
<evidence type="ECO:0000313" key="7">
    <source>
        <dbReference type="Proteomes" id="UP000268162"/>
    </source>
</evidence>
<protein>
    <submittedName>
        <fullName evidence="6">Cytochrome b5-like heme/steroid binding domain-containing protein</fullName>
    </submittedName>
</protein>
<keyword evidence="2 4" id="KW-0479">Metal-binding</keyword>
<dbReference type="PANTHER" id="PTHR46237">
    <property type="entry name" value="CYTOCHROME B5 REDUCTASE 4 FAMILY MEMBER"/>
    <property type="match status" value="1"/>
</dbReference>
<dbReference type="Proteomes" id="UP000268162">
    <property type="component" value="Unassembled WGS sequence"/>
</dbReference>
<dbReference type="PROSITE" id="PS50255">
    <property type="entry name" value="CYTOCHROME_B5_2"/>
    <property type="match status" value="1"/>
</dbReference>
<evidence type="ECO:0000256" key="4">
    <source>
        <dbReference type="RuleBase" id="RU362121"/>
    </source>
</evidence>
<keyword evidence="1 4" id="KW-0349">Heme</keyword>
<comment type="similarity">
    <text evidence="4">Belongs to the cytochrome b5 family.</text>
</comment>
<evidence type="ECO:0000259" key="5">
    <source>
        <dbReference type="PROSITE" id="PS50255"/>
    </source>
</evidence>
<dbReference type="AlphaFoldDB" id="A0A4P9ZLP1"/>
<keyword evidence="7" id="KW-1185">Reference proteome</keyword>
<evidence type="ECO:0000256" key="3">
    <source>
        <dbReference type="ARBA" id="ARBA00023004"/>
    </source>
</evidence>
<evidence type="ECO:0000313" key="6">
    <source>
        <dbReference type="EMBL" id="RKP34224.1"/>
    </source>
</evidence>
<dbReference type="STRING" id="215637.A0A4P9ZLP1"/>
<proteinExistence type="inferred from homology"/>
<dbReference type="GO" id="GO:0020037">
    <property type="term" value="F:heme binding"/>
    <property type="evidence" value="ECO:0007669"/>
    <property type="project" value="UniProtKB-UniRule"/>
</dbReference>
<organism evidence="6 7">
    <name type="scientific">Dimargaris cristalligena</name>
    <dbReference type="NCBI Taxonomy" id="215637"/>
    <lineage>
        <taxon>Eukaryota</taxon>
        <taxon>Fungi</taxon>
        <taxon>Fungi incertae sedis</taxon>
        <taxon>Zoopagomycota</taxon>
        <taxon>Kickxellomycotina</taxon>
        <taxon>Dimargaritomycetes</taxon>
        <taxon>Dimargaritales</taxon>
        <taxon>Dimargaritaceae</taxon>
        <taxon>Dimargaris</taxon>
    </lineage>
</organism>
<dbReference type="SUPFAM" id="SSF55856">
    <property type="entry name" value="Cytochrome b5-like heme/steroid binding domain"/>
    <property type="match status" value="1"/>
</dbReference>
<evidence type="ECO:0000256" key="1">
    <source>
        <dbReference type="ARBA" id="ARBA00022617"/>
    </source>
</evidence>
<dbReference type="GO" id="GO:0004128">
    <property type="term" value="F:cytochrome-b5 reductase activity, acting on NAD(P)H"/>
    <property type="evidence" value="ECO:0007669"/>
    <property type="project" value="TreeGrafter"/>
</dbReference>
<dbReference type="GO" id="GO:0046872">
    <property type="term" value="F:metal ion binding"/>
    <property type="evidence" value="ECO:0007669"/>
    <property type="project" value="UniProtKB-UniRule"/>
</dbReference>
<keyword evidence="3 4" id="KW-0408">Iron</keyword>
<dbReference type="SMART" id="SM01117">
    <property type="entry name" value="Cyt-b5"/>
    <property type="match status" value="1"/>
</dbReference>
<dbReference type="Pfam" id="PF00173">
    <property type="entry name" value="Cyt-b5"/>
    <property type="match status" value="1"/>
</dbReference>
<dbReference type="FunFam" id="3.10.120.10:FF:000001">
    <property type="entry name" value="Cytochrome b5 reductase 4"/>
    <property type="match status" value="1"/>
</dbReference>
<dbReference type="InterPro" id="IPR051872">
    <property type="entry name" value="Cytochrome_b5/Flavoprotein_Rdt"/>
</dbReference>
<gene>
    <name evidence="6" type="ORF">BJ085DRAFT_21362</name>
</gene>
<reference evidence="7" key="1">
    <citation type="journal article" date="2018" name="Nat. Microbiol.">
        <title>Leveraging single-cell genomics to expand the fungal tree of life.</title>
        <authorList>
            <person name="Ahrendt S.R."/>
            <person name="Quandt C.A."/>
            <person name="Ciobanu D."/>
            <person name="Clum A."/>
            <person name="Salamov A."/>
            <person name="Andreopoulos B."/>
            <person name="Cheng J.F."/>
            <person name="Woyke T."/>
            <person name="Pelin A."/>
            <person name="Henrissat B."/>
            <person name="Reynolds N.K."/>
            <person name="Benny G.L."/>
            <person name="Smith M.E."/>
            <person name="James T.Y."/>
            <person name="Grigoriev I.V."/>
        </authorList>
    </citation>
    <scope>NUCLEOTIDE SEQUENCE [LARGE SCALE GENOMIC DNA]</scope>
    <source>
        <strain evidence="7">RSA 468</strain>
    </source>
</reference>
<feature type="domain" description="Cytochrome b5 heme-binding" evidence="5">
    <location>
        <begin position="50"/>
        <end position="126"/>
    </location>
</feature>
<dbReference type="InterPro" id="IPR036400">
    <property type="entry name" value="Cyt_B5-like_heme/steroid_sf"/>
</dbReference>
<dbReference type="InterPro" id="IPR018506">
    <property type="entry name" value="Cyt_B5_heme-BS"/>
</dbReference>
<dbReference type="EMBL" id="ML003300">
    <property type="protein sequence ID" value="RKP34224.1"/>
    <property type="molecule type" value="Genomic_DNA"/>
</dbReference>
<dbReference type="PROSITE" id="PS00191">
    <property type="entry name" value="CYTOCHROME_B5_1"/>
    <property type="match status" value="1"/>
</dbReference>
<sequence length="128" mass="14220">MLGGPQRLAAPSTTRLVKSRAKVILEPGHSPLDWARLTTSGKNLRGVDSMGPITMEEVKKHKSDDDCWTVIYGKVYNLTPYLKFHPGGKKELMRVAGRDGTKLFTYTHSWVNIDSLMGECIVGYLVPS</sequence>
<evidence type="ECO:0000256" key="2">
    <source>
        <dbReference type="ARBA" id="ARBA00022723"/>
    </source>
</evidence>
<dbReference type="GO" id="GO:0005737">
    <property type="term" value="C:cytoplasm"/>
    <property type="evidence" value="ECO:0007669"/>
    <property type="project" value="TreeGrafter"/>
</dbReference>
<dbReference type="PANTHER" id="PTHR46237:SF1">
    <property type="entry name" value="CYTOCHROME B5 REDUCTASE 4"/>
    <property type="match status" value="1"/>
</dbReference>
<name>A0A4P9ZLP1_9FUNG</name>
<dbReference type="Gene3D" id="3.10.120.10">
    <property type="entry name" value="Cytochrome b5-like heme/steroid binding domain"/>
    <property type="match status" value="1"/>
</dbReference>
<dbReference type="InterPro" id="IPR001199">
    <property type="entry name" value="Cyt_B5-like_heme/steroid-bd"/>
</dbReference>